<comment type="function">
    <text evidence="7">The UvrABC repair system catalyzes the recognition and processing of DNA lesions. UvrC both incises the 5' and 3' sides of the lesion. The N-terminal half is responsible for the 3' incision and the C-terminal half is responsible for the 5' incision.</text>
</comment>
<feature type="domain" description="GIY-YIG" evidence="9">
    <location>
        <begin position="19"/>
        <end position="97"/>
    </location>
</feature>
<keyword evidence="3 7" id="KW-0228">DNA excision</keyword>
<evidence type="ECO:0000259" key="10">
    <source>
        <dbReference type="PROSITE" id="PS50165"/>
    </source>
</evidence>
<evidence type="ECO:0000313" key="11">
    <source>
        <dbReference type="EMBL" id="KTC99532.1"/>
    </source>
</evidence>
<reference evidence="11 12" key="1">
    <citation type="submission" date="2015-11" db="EMBL/GenBank/DDBJ databases">
        <title>Genomic analysis of 38 Legionella species identifies large and diverse effector repertoires.</title>
        <authorList>
            <person name="Burstein D."/>
            <person name="Amaro F."/>
            <person name="Zusman T."/>
            <person name="Lifshitz Z."/>
            <person name="Cohen O."/>
            <person name="Gilbert J.A."/>
            <person name="Pupko T."/>
            <person name="Shuman H.A."/>
            <person name="Segal G."/>
        </authorList>
    </citation>
    <scope>NUCLEOTIDE SEQUENCE [LARGE SCALE GENOMIC DNA]</scope>
    <source>
        <strain evidence="11 12">SE-32A-C8</strain>
    </source>
</reference>
<dbReference type="InterPro" id="IPR050066">
    <property type="entry name" value="UvrABC_protein_C"/>
</dbReference>
<dbReference type="RefSeq" id="WP_058525607.1">
    <property type="nucleotide sequence ID" value="NZ_CAAAHY010000001.1"/>
</dbReference>
<dbReference type="SMART" id="SM00465">
    <property type="entry name" value="GIYc"/>
    <property type="match status" value="1"/>
</dbReference>
<dbReference type="InterPro" id="IPR001943">
    <property type="entry name" value="UVR_dom"/>
</dbReference>
<dbReference type="GO" id="GO:0009381">
    <property type="term" value="F:excinuclease ABC activity"/>
    <property type="evidence" value="ECO:0007669"/>
    <property type="project" value="UniProtKB-UniRule"/>
</dbReference>
<feature type="domain" description="UVR" evidence="8">
    <location>
        <begin position="208"/>
        <end position="243"/>
    </location>
</feature>
<organism evidence="11 12">
    <name type="scientific">Legionella erythra</name>
    <dbReference type="NCBI Taxonomy" id="448"/>
    <lineage>
        <taxon>Bacteria</taxon>
        <taxon>Pseudomonadati</taxon>
        <taxon>Pseudomonadota</taxon>
        <taxon>Gammaproteobacteria</taxon>
        <taxon>Legionellales</taxon>
        <taxon>Legionellaceae</taxon>
        <taxon>Legionella</taxon>
    </lineage>
</organism>
<evidence type="ECO:0000256" key="4">
    <source>
        <dbReference type="ARBA" id="ARBA00022881"/>
    </source>
</evidence>
<keyword evidence="4 7" id="KW-0267">Excision nuclease</keyword>
<accession>A0A0W0TVN1</accession>
<dbReference type="Gene3D" id="4.10.860.10">
    <property type="entry name" value="UVR domain"/>
    <property type="match status" value="1"/>
</dbReference>
<dbReference type="GO" id="GO:0009380">
    <property type="term" value="C:excinuclease repair complex"/>
    <property type="evidence" value="ECO:0007669"/>
    <property type="project" value="InterPro"/>
</dbReference>
<evidence type="ECO:0000256" key="7">
    <source>
        <dbReference type="HAMAP-Rule" id="MF_00203"/>
    </source>
</evidence>
<dbReference type="InterPro" id="IPR000305">
    <property type="entry name" value="GIY-YIG_endonuc"/>
</dbReference>
<dbReference type="Gene3D" id="3.30.420.340">
    <property type="entry name" value="UvrC, RNAse H endonuclease domain"/>
    <property type="match status" value="1"/>
</dbReference>
<dbReference type="Pfam" id="PF14520">
    <property type="entry name" value="HHH_5"/>
    <property type="match status" value="1"/>
</dbReference>
<evidence type="ECO:0000259" key="9">
    <source>
        <dbReference type="PROSITE" id="PS50164"/>
    </source>
</evidence>
<dbReference type="PANTHER" id="PTHR30562:SF1">
    <property type="entry name" value="UVRABC SYSTEM PROTEIN C"/>
    <property type="match status" value="1"/>
</dbReference>
<dbReference type="NCBIfam" id="TIGR00194">
    <property type="entry name" value="uvrC"/>
    <property type="match status" value="1"/>
</dbReference>
<dbReference type="InterPro" id="IPR036876">
    <property type="entry name" value="UVR_dom_sf"/>
</dbReference>
<dbReference type="SUPFAM" id="SSF82771">
    <property type="entry name" value="GIY-YIG endonuclease"/>
    <property type="match status" value="1"/>
</dbReference>
<dbReference type="InterPro" id="IPR003583">
    <property type="entry name" value="Hlx-hairpin-Hlx_DNA-bd_motif"/>
</dbReference>
<keyword evidence="1 7" id="KW-0963">Cytoplasm</keyword>
<dbReference type="InterPro" id="IPR010994">
    <property type="entry name" value="RuvA_2-like"/>
</dbReference>
<dbReference type="FunFam" id="3.40.1440.10:FF:000001">
    <property type="entry name" value="UvrABC system protein C"/>
    <property type="match status" value="1"/>
</dbReference>
<comment type="similarity">
    <text evidence="7">Belongs to the UvrC family.</text>
</comment>
<dbReference type="PROSITE" id="PS50151">
    <property type="entry name" value="UVR"/>
    <property type="match status" value="1"/>
</dbReference>
<dbReference type="Proteomes" id="UP000054773">
    <property type="component" value="Unassembled WGS sequence"/>
</dbReference>
<dbReference type="PANTHER" id="PTHR30562">
    <property type="entry name" value="UVRC/OXIDOREDUCTASE"/>
    <property type="match status" value="1"/>
</dbReference>
<dbReference type="PROSITE" id="PS50164">
    <property type="entry name" value="GIY_YIG"/>
    <property type="match status" value="1"/>
</dbReference>
<dbReference type="PATRIC" id="fig|448.7.peg.450"/>
<keyword evidence="12" id="KW-1185">Reference proteome</keyword>
<gene>
    <name evidence="7 11" type="primary">uvrC</name>
    <name evidence="11" type="ORF">Lery_0433</name>
</gene>
<dbReference type="Pfam" id="PF01541">
    <property type="entry name" value="GIY-YIG"/>
    <property type="match status" value="1"/>
</dbReference>
<dbReference type="InterPro" id="IPR004791">
    <property type="entry name" value="UvrC"/>
</dbReference>
<dbReference type="Pfam" id="PF08459">
    <property type="entry name" value="UvrC_RNaseH_dom"/>
    <property type="match status" value="1"/>
</dbReference>
<dbReference type="InterPro" id="IPR035901">
    <property type="entry name" value="GIY-YIG_endonuc_sf"/>
</dbReference>
<dbReference type="GO" id="GO:0009432">
    <property type="term" value="P:SOS response"/>
    <property type="evidence" value="ECO:0007669"/>
    <property type="project" value="UniProtKB-UniRule"/>
</dbReference>
<dbReference type="PROSITE" id="PS50165">
    <property type="entry name" value="UVRC"/>
    <property type="match status" value="1"/>
</dbReference>
<protein>
    <recommendedName>
        <fullName evidence="7">UvrABC system protein C</fullName>
        <shortName evidence="7">Protein UvrC</shortName>
    </recommendedName>
    <alternativeName>
        <fullName evidence="7">Excinuclease ABC subunit C</fullName>
    </alternativeName>
</protein>
<dbReference type="STRING" id="448.Lery_0433"/>
<dbReference type="Gene3D" id="1.10.150.20">
    <property type="entry name" value="5' to 3' exonuclease, C-terminal subdomain"/>
    <property type="match status" value="1"/>
</dbReference>
<dbReference type="InterPro" id="IPR038476">
    <property type="entry name" value="UvrC_RNase_H_dom_sf"/>
</dbReference>
<dbReference type="CDD" id="cd10434">
    <property type="entry name" value="GIY-YIG_UvrC_Cho"/>
    <property type="match status" value="1"/>
</dbReference>
<keyword evidence="2 7" id="KW-0227">DNA damage</keyword>
<feature type="domain" description="UvrC family homology region profile" evidence="10">
    <location>
        <begin position="258"/>
        <end position="491"/>
    </location>
</feature>
<dbReference type="GO" id="GO:0005737">
    <property type="term" value="C:cytoplasm"/>
    <property type="evidence" value="ECO:0007669"/>
    <property type="project" value="UniProtKB-SubCell"/>
</dbReference>
<comment type="caution">
    <text evidence="11">The sequence shown here is derived from an EMBL/GenBank/DDBJ whole genome shotgun (WGS) entry which is preliminary data.</text>
</comment>
<evidence type="ECO:0000256" key="6">
    <source>
        <dbReference type="ARBA" id="ARBA00023236"/>
    </source>
</evidence>
<dbReference type="Pfam" id="PF22920">
    <property type="entry name" value="UvrC_RNaseH"/>
    <property type="match status" value="1"/>
</dbReference>
<dbReference type="SUPFAM" id="SSF46600">
    <property type="entry name" value="C-terminal UvrC-binding domain of UvrB"/>
    <property type="match status" value="1"/>
</dbReference>
<dbReference type="InterPro" id="IPR001162">
    <property type="entry name" value="UvrC_RNase_H_dom"/>
</dbReference>
<evidence type="ECO:0000256" key="5">
    <source>
        <dbReference type="ARBA" id="ARBA00023204"/>
    </source>
</evidence>
<dbReference type="Pfam" id="PF02151">
    <property type="entry name" value="UVR"/>
    <property type="match status" value="1"/>
</dbReference>
<comment type="subcellular location">
    <subcellularLocation>
        <location evidence="7">Cytoplasm</location>
    </subcellularLocation>
</comment>
<comment type="subunit">
    <text evidence="7">Interacts with UvrB in an incision complex.</text>
</comment>
<dbReference type="HAMAP" id="MF_00203">
    <property type="entry name" value="UvrC"/>
    <property type="match status" value="1"/>
</dbReference>
<dbReference type="SUPFAM" id="SSF47781">
    <property type="entry name" value="RuvA domain 2-like"/>
    <property type="match status" value="1"/>
</dbReference>
<dbReference type="Gene3D" id="3.40.1440.10">
    <property type="entry name" value="GIY-YIG endonuclease"/>
    <property type="match status" value="1"/>
</dbReference>
<dbReference type="AlphaFoldDB" id="A0A0W0TVN1"/>
<evidence type="ECO:0000256" key="3">
    <source>
        <dbReference type="ARBA" id="ARBA00022769"/>
    </source>
</evidence>
<evidence type="ECO:0000256" key="2">
    <source>
        <dbReference type="ARBA" id="ARBA00022763"/>
    </source>
</evidence>
<proteinExistence type="inferred from homology"/>
<dbReference type="EMBL" id="LNYA01000003">
    <property type="protein sequence ID" value="KTC99532.1"/>
    <property type="molecule type" value="Genomic_DNA"/>
</dbReference>
<dbReference type="GO" id="GO:0003677">
    <property type="term" value="F:DNA binding"/>
    <property type="evidence" value="ECO:0007669"/>
    <property type="project" value="UniProtKB-UniRule"/>
</dbReference>
<dbReference type="InterPro" id="IPR047296">
    <property type="entry name" value="GIY-YIG_UvrC_Cho"/>
</dbReference>
<evidence type="ECO:0000259" key="8">
    <source>
        <dbReference type="PROSITE" id="PS50151"/>
    </source>
</evidence>
<evidence type="ECO:0000256" key="1">
    <source>
        <dbReference type="ARBA" id="ARBA00022490"/>
    </source>
</evidence>
<keyword evidence="6 7" id="KW-0742">SOS response</keyword>
<dbReference type="FunFam" id="3.30.420.340:FF:000001">
    <property type="entry name" value="UvrABC system protein C"/>
    <property type="match status" value="1"/>
</dbReference>
<dbReference type="NCBIfam" id="NF001824">
    <property type="entry name" value="PRK00558.1-5"/>
    <property type="match status" value="1"/>
</dbReference>
<name>A0A0W0TVN1_LEGER</name>
<dbReference type="SMART" id="SM00278">
    <property type="entry name" value="HhH1"/>
    <property type="match status" value="2"/>
</dbReference>
<sequence length="619" mass="69822">MNEFLPSPELTTLLANLTSEPGVYRMMDAEDTVLYVGKASNLKKRVSSYFSRQTTGAKTRSLVSQIARIEVSITRSETEALLLESNLIKTLRPKYNVLLRDDKSYPYIHVVRSNGYSRMELYRSKKKPKKGDFFGPYPSATAVRETLSSIQKIFKIRNCRDSYFTTRSRPCLQYQIKRCTAPCTGYISKEDYQHAVDDAVRFLQGKSQAILEEMATRMEEAVKRLAFEEAALLRDQIKSLRLVQEQQGVVQLRGDADVIVMDAKPGFACIQCVTIRDGHVLASRSFFPSVPQRVLVLEGELQDLRQQVMEAFVSFYYVDAPERIPGLLILAEPLPELEAIRLMLSELRGKACQIQINPRGIKARWLDFALNNLRLAVSDYDASRLTMKKRYEALAAFLQINTPIARMECFDISHTQGAATIASCVVFDTDGPRKKDYRRFNIAGITAGDDYAAMQQVLTRRFKRLKEEQHFPDVLIIDGGKGQVNVAQKVLTALGVEGVFLLGIAKGPDRKAGLERLILVARNEEIMLPADSPALHLLQHIRDEAHRFAITAHRKKRQTTGLESSLQTIEGVGPKRRQALLRRFGGLQELAKAPLAEIAKVAGINEQLALRIFKHFRDG</sequence>
<dbReference type="GO" id="GO:0006289">
    <property type="term" value="P:nucleotide-excision repair"/>
    <property type="evidence" value="ECO:0007669"/>
    <property type="project" value="UniProtKB-UniRule"/>
</dbReference>
<dbReference type="OrthoDB" id="9804933at2"/>
<evidence type="ECO:0000313" key="12">
    <source>
        <dbReference type="Proteomes" id="UP000054773"/>
    </source>
</evidence>
<keyword evidence="5 7" id="KW-0234">DNA repair</keyword>